<dbReference type="Proteomes" id="UP001199070">
    <property type="component" value="Unassembled WGS sequence"/>
</dbReference>
<dbReference type="SUPFAM" id="SSF46785">
    <property type="entry name" value="Winged helix' DNA-binding domain"/>
    <property type="match status" value="1"/>
</dbReference>
<organism evidence="2 3">
    <name type="scientific">Burkholderia cenocepacia</name>
    <dbReference type="NCBI Taxonomy" id="95486"/>
    <lineage>
        <taxon>Bacteria</taxon>
        <taxon>Pseudomonadati</taxon>
        <taxon>Pseudomonadota</taxon>
        <taxon>Betaproteobacteria</taxon>
        <taxon>Burkholderiales</taxon>
        <taxon>Burkholderiaceae</taxon>
        <taxon>Burkholderia</taxon>
        <taxon>Burkholderia cepacia complex</taxon>
    </lineage>
</organism>
<dbReference type="InterPro" id="IPR036388">
    <property type="entry name" value="WH-like_DNA-bd_sf"/>
</dbReference>
<dbReference type="Gene3D" id="1.10.10.10">
    <property type="entry name" value="Winged helix-like DNA-binding domain superfamily/Winged helix DNA-binding domain"/>
    <property type="match status" value="1"/>
</dbReference>
<dbReference type="InterPro" id="IPR011991">
    <property type="entry name" value="ArsR-like_HTH"/>
</dbReference>
<dbReference type="EMBL" id="JAIZTC010000008">
    <property type="protein sequence ID" value="MCA8382512.1"/>
    <property type="molecule type" value="Genomic_DNA"/>
</dbReference>
<evidence type="ECO:0000313" key="2">
    <source>
        <dbReference type="EMBL" id="MCA8382512.1"/>
    </source>
</evidence>
<accession>A0AAW4TH29</accession>
<dbReference type="InterPro" id="IPR036390">
    <property type="entry name" value="WH_DNA-bd_sf"/>
</dbReference>
<reference evidence="2" key="1">
    <citation type="submission" date="2023-08" db="EMBL/GenBank/DDBJ databases">
        <title>A collection of bacterial strains from the Burkholderia cepacia Research Laboratory and Repository.</title>
        <authorList>
            <person name="Lipuma J."/>
            <person name="Spilker T."/>
        </authorList>
    </citation>
    <scope>NUCLEOTIDE SEQUENCE</scope>
    <source>
        <strain evidence="2">AU0862</strain>
    </source>
</reference>
<protein>
    <submittedName>
        <fullName evidence="2">Helix-turn-helix domain-containing protein</fullName>
    </submittedName>
</protein>
<dbReference type="RefSeq" id="WP_226135147.1">
    <property type="nucleotide sequence ID" value="NZ_JAIZTC010000008.1"/>
</dbReference>
<evidence type="ECO:0000313" key="3">
    <source>
        <dbReference type="Proteomes" id="UP001199070"/>
    </source>
</evidence>
<dbReference type="Pfam" id="PF01022">
    <property type="entry name" value="HTH_5"/>
    <property type="match status" value="1"/>
</dbReference>
<gene>
    <name evidence="2" type="ORF">LGN22_26765</name>
</gene>
<evidence type="ECO:0000259" key="1">
    <source>
        <dbReference type="Pfam" id="PF01022"/>
    </source>
</evidence>
<sequence>MKQIERQGSAQRCICDLLERCGPMTINEIAEERGIGPRATARQLDALAEAGFVSAAGYPKRYARTKKPIPAIVPLTPKSARVAESRRRDAERVSMPFRIPAPTELDRVMLSWVGVEA</sequence>
<dbReference type="CDD" id="cd00090">
    <property type="entry name" value="HTH_ARSR"/>
    <property type="match status" value="1"/>
</dbReference>
<dbReference type="InterPro" id="IPR001845">
    <property type="entry name" value="HTH_ArsR_DNA-bd_dom"/>
</dbReference>
<proteinExistence type="predicted"/>
<comment type="caution">
    <text evidence="2">The sequence shown here is derived from an EMBL/GenBank/DDBJ whole genome shotgun (WGS) entry which is preliminary data.</text>
</comment>
<name>A0AAW4TH29_9BURK</name>
<dbReference type="GO" id="GO:0003700">
    <property type="term" value="F:DNA-binding transcription factor activity"/>
    <property type="evidence" value="ECO:0007669"/>
    <property type="project" value="InterPro"/>
</dbReference>
<feature type="domain" description="HTH arsR-type" evidence="1">
    <location>
        <begin position="15"/>
        <end position="54"/>
    </location>
</feature>
<dbReference type="AlphaFoldDB" id="A0AAW4TH29"/>